<reference evidence="1 2" key="1">
    <citation type="submission" date="2021-10" db="EMBL/GenBank/DDBJ databases">
        <title>Alishewanella koreense sp. nov. isolated from seawater of southwestern coast in South Korea and the proposal for the reclassification of Rheinheimera perlucida and Rheinheimera tuosuensis as Arsukibacterium perlucida and Arsukibacterium tuosuensis.</title>
        <authorList>
            <person name="Kim K.H."/>
            <person name="Ruan W."/>
            <person name="Kim K.R."/>
            <person name="Baek J.H."/>
            <person name="Jeon C.O."/>
        </authorList>
    </citation>
    <scope>NUCLEOTIDE SEQUENCE [LARGE SCALE GENOMIC DNA]</scope>
    <source>
        <strain evidence="1 2">16-MA</strain>
    </source>
</reference>
<gene>
    <name evidence="1" type="ORF">JAO78_016670</name>
</gene>
<dbReference type="EMBL" id="JAEINI020000049">
    <property type="protein sequence ID" value="MCB5228435.1"/>
    <property type="molecule type" value="Genomic_DNA"/>
</dbReference>
<sequence length="162" mass="18714">MNIPKVDTWFFEKLEFLYPDVLSIKLVEGVKSGEPEMVLSDTDNPIGPYFPVNVVKQSQCLRIIFNEVISFHVIDESYSSPKEKLDIVKEIGPVRKCNNLDYKKYVQSDSIVEQTGPQEFSGYYIWTEDQTLFVLATLDPEVLISDEKPDTELERSKTYFSK</sequence>
<dbReference type="RefSeq" id="WP_226752487.1">
    <property type="nucleotide sequence ID" value="NZ_JAEINI020000049.1"/>
</dbReference>
<protein>
    <submittedName>
        <fullName evidence="1">Uncharacterized protein</fullName>
    </submittedName>
</protein>
<accession>A0ABS8C8F1</accession>
<keyword evidence="2" id="KW-1185">Reference proteome</keyword>
<name>A0ABS8C8F1_9ALTE</name>
<dbReference type="Proteomes" id="UP000633814">
    <property type="component" value="Unassembled WGS sequence"/>
</dbReference>
<evidence type="ECO:0000313" key="2">
    <source>
        <dbReference type="Proteomes" id="UP000633814"/>
    </source>
</evidence>
<evidence type="ECO:0000313" key="1">
    <source>
        <dbReference type="EMBL" id="MCB5228435.1"/>
    </source>
</evidence>
<comment type="caution">
    <text evidence="1">The sequence shown here is derived from an EMBL/GenBank/DDBJ whole genome shotgun (WGS) entry which is preliminary data.</text>
</comment>
<organism evidence="1 2">
    <name type="scientific">Alishewanella maricola</name>
    <dbReference type="NCBI Taxonomy" id="2795740"/>
    <lineage>
        <taxon>Bacteria</taxon>
        <taxon>Pseudomonadati</taxon>
        <taxon>Pseudomonadota</taxon>
        <taxon>Gammaproteobacteria</taxon>
        <taxon>Alteromonadales</taxon>
        <taxon>Alteromonadaceae</taxon>
        <taxon>Alishewanella</taxon>
    </lineage>
</organism>
<proteinExistence type="predicted"/>